<dbReference type="Gene3D" id="1.25.40.20">
    <property type="entry name" value="Ankyrin repeat-containing domain"/>
    <property type="match status" value="3"/>
</dbReference>
<feature type="domain" description="MIB/HERC2" evidence="17">
    <location>
        <begin position="119"/>
        <end position="198"/>
    </location>
</feature>
<feature type="repeat" description="ANK" evidence="11">
    <location>
        <begin position="464"/>
        <end position="496"/>
    </location>
</feature>
<evidence type="ECO:0000256" key="5">
    <source>
        <dbReference type="ARBA" id="ARBA00022679"/>
    </source>
</evidence>
<evidence type="ECO:0000256" key="4">
    <source>
        <dbReference type="ARBA" id="ARBA00022490"/>
    </source>
</evidence>
<dbReference type="InterPro" id="IPR036770">
    <property type="entry name" value="Ankyrin_rpt-contain_sf"/>
</dbReference>
<dbReference type="CDD" id="cd01439">
    <property type="entry name" value="TCCD_inducible_PARP_like"/>
    <property type="match status" value="1"/>
</dbReference>
<dbReference type="Pfam" id="PF00644">
    <property type="entry name" value="PARP"/>
    <property type="match status" value="1"/>
</dbReference>
<evidence type="ECO:0000259" key="15">
    <source>
        <dbReference type="PROSITE" id="PS50135"/>
    </source>
</evidence>
<evidence type="ECO:0000256" key="10">
    <source>
        <dbReference type="ARBA" id="ARBA00022833"/>
    </source>
</evidence>
<evidence type="ECO:0000259" key="17">
    <source>
        <dbReference type="PROSITE" id="PS51416"/>
    </source>
</evidence>
<dbReference type="Gene3D" id="2.30.30.40">
    <property type="entry name" value="SH3 Domains"/>
    <property type="match status" value="2"/>
</dbReference>
<keyword evidence="19" id="KW-1185">Reference proteome</keyword>
<feature type="domain" description="PARP catalytic" evidence="16">
    <location>
        <begin position="758"/>
        <end position="964"/>
    </location>
</feature>
<dbReference type="Proteomes" id="UP001164746">
    <property type="component" value="Chromosome 9"/>
</dbReference>
<dbReference type="Pfam" id="PF00569">
    <property type="entry name" value="ZZ"/>
    <property type="match status" value="1"/>
</dbReference>
<keyword evidence="10" id="KW-0862">Zinc</keyword>
<gene>
    <name evidence="18" type="ORF">MAR_003933</name>
</gene>
<evidence type="ECO:0000256" key="3">
    <source>
        <dbReference type="ARBA" id="ARBA00004906"/>
    </source>
</evidence>
<keyword evidence="6" id="KW-0479">Metal-binding</keyword>
<keyword evidence="5 13" id="KW-0808">Transferase</keyword>
<dbReference type="SUPFAM" id="SSF57850">
    <property type="entry name" value="RING/U-box"/>
    <property type="match status" value="1"/>
</dbReference>
<accession>A0ABY7EV55</accession>
<feature type="repeat" description="ANK" evidence="11">
    <location>
        <begin position="497"/>
        <end position="529"/>
    </location>
</feature>
<dbReference type="SUPFAM" id="SSF159034">
    <property type="entry name" value="Mib/herc2 domain-like"/>
    <property type="match status" value="2"/>
</dbReference>
<dbReference type="PROSITE" id="PS01357">
    <property type="entry name" value="ZF_ZZ_1"/>
    <property type="match status" value="1"/>
</dbReference>
<dbReference type="SUPFAM" id="SSF56399">
    <property type="entry name" value="ADP-ribosylation"/>
    <property type="match status" value="1"/>
</dbReference>
<dbReference type="Pfam" id="PF12796">
    <property type="entry name" value="Ank_2"/>
    <property type="match status" value="2"/>
</dbReference>
<dbReference type="Gene3D" id="3.90.228.10">
    <property type="match status" value="1"/>
</dbReference>
<evidence type="ECO:0000256" key="6">
    <source>
        <dbReference type="ARBA" id="ARBA00022723"/>
    </source>
</evidence>
<evidence type="ECO:0000256" key="7">
    <source>
        <dbReference type="ARBA" id="ARBA00022737"/>
    </source>
</evidence>
<keyword evidence="7" id="KW-0677">Repeat</keyword>
<evidence type="ECO:0000256" key="9">
    <source>
        <dbReference type="ARBA" id="ARBA00022786"/>
    </source>
</evidence>
<evidence type="ECO:0000259" key="16">
    <source>
        <dbReference type="PROSITE" id="PS51059"/>
    </source>
</evidence>
<protein>
    <recommendedName>
        <fullName evidence="13">Poly [ADP-ribose] polymerase</fullName>
        <shortName evidence="13">PARP</shortName>
        <ecNumber evidence="13">2.4.2.-</ecNumber>
    </recommendedName>
</protein>
<dbReference type="PANTHER" id="PTHR24202:SF4">
    <property type="entry name" value="E3 UBIQUITIN-PROTEIN LIGASE MIB2-RELATED"/>
    <property type="match status" value="1"/>
</dbReference>
<dbReference type="SMART" id="SM00291">
    <property type="entry name" value="ZnF_ZZ"/>
    <property type="match status" value="1"/>
</dbReference>
<keyword evidence="8 12" id="KW-0863">Zinc-finger</keyword>
<feature type="region of interest" description="Disordered" evidence="14">
    <location>
        <begin position="1"/>
        <end position="22"/>
    </location>
</feature>
<dbReference type="PROSITE" id="PS51416">
    <property type="entry name" value="MIB_HERC2"/>
    <property type="match status" value="2"/>
</dbReference>
<name>A0ABY7EV55_MYAAR</name>
<dbReference type="SMART" id="SM00248">
    <property type="entry name" value="ANK"/>
    <property type="match status" value="9"/>
</dbReference>
<dbReference type="SUPFAM" id="SSF48403">
    <property type="entry name" value="Ankyrin repeat"/>
    <property type="match status" value="1"/>
</dbReference>
<dbReference type="PANTHER" id="PTHR24202">
    <property type="entry name" value="E3 UBIQUITIN-PROTEIN LIGASE MIB2"/>
    <property type="match status" value="1"/>
</dbReference>
<dbReference type="EC" id="2.4.2.-" evidence="13"/>
<keyword evidence="13" id="KW-0328">Glycosyltransferase</keyword>
<dbReference type="InterPro" id="IPR012317">
    <property type="entry name" value="Poly(ADP-ribose)pol_cat_dom"/>
</dbReference>
<dbReference type="Pfam" id="PF06701">
    <property type="entry name" value="MIB_HERC2"/>
    <property type="match status" value="2"/>
</dbReference>
<dbReference type="InterPro" id="IPR010606">
    <property type="entry name" value="Mib_Herc2"/>
</dbReference>
<keyword evidence="11" id="KW-0040">ANK repeat</keyword>
<keyword evidence="9" id="KW-0833">Ubl conjugation pathway</keyword>
<evidence type="ECO:0000256" key="2">
    <source>
        <dbReference type="ARBA" id="ARBA00004496"/>
    </source>
</evidence>
<feature type="repeat" description="ANK" evidence="11">
    <location>
        <begin position="600"/>
        <end position="632"/>
    </location>
</feature>
<evidence type="ECO:0000256" key="8">
    <source>
        <dbReference type="ARBA" id="ARBA00022771"/>
    </source>
</evidence>
<dbReference type="InterPro" id="IPR000433">
    <property type="entry name" value="Znf_ZZ"/>
</dbReference>
<organism evidence="18 19">
    <name type="scientific">Mya arenaria</name>
    <name type="common">Soft-shell clam</name>
    <dbReference type="NCBI Taxonomy" id="6604"/>
    <lineage>
        <taxon>Eukaryota</taxon>
        <taxon>Metazoa</taxon>
        <taxon>Spiralia</taxon>
        <taxon>Lophotrochozoa</taxon>
        <taxon>Mollusca</taxon>
        <taxon>Bivalvia</taxon>
        <taxon>Autobranchia</taxon>
        <taxon>Heteroconchia</taxon>
        <taxon>Euheterodonta</taxon>
        <taxon>Imparidentia</taxon>
        <taxon>Neoheterodontei</taxon>
        <taxon>Myida</taxon>
        <taxon>Myoidea</taxon>
        <taxon>Myidae</taxon>
        <taxon>Mya</taxon>
    </lineage>
</organism>
<feature type="domain" description="MIB/HERC2" evidence="17">
    <location>
        <begin position="1"/>
        <end position="69"/>
    </location>
</feature>
<comment type="subcellular location">
    <subcellularLocation>
        <location evidence="2">Cytoplasm</location>
    </subcellularLocation>
</comment>
<dbReference type="PROSITE" id="PS50088">
    <property type="entry name" value="ANK_REPEAT"/>
    <property type="match status" value="5"/>
</dbReference>
<evidence type="ECO:0000256" key="13">
    <source>
        <dbReference type="RuleBase" id="RU362114"/>
    </source>
</evidence>
<evidence type="ECO:0000313" key="18">
    <source>
        <dbReference type="EMBL" id="WAR13828.1"/>
    </source>
</evidence>
<feature type="repeat" description="ANK" evidence="11">
    <location>
        <begin position="431"/>
        <end position="463"/>
    </location>
</feature>
<reference evidence="18" key="1">
    <citation type="submission" date="2022-11" db="EMBL/GenBank/DDBJ databases">
        <title>Centuries of genome instability and evolution in soft-shell clam transmissible cancer (bioRxiv).</title>
        <authorList>
            <person name="Hart S.F.M."/>
            <person name="Yonemitsu M.A."/>
            <person name="Giersch R.M."/>
            <person name="Beal B.F."/>
            <person name="Arriagada G."/>
            <person name="Davis B.W."/>
            <person name="Ostrander E.A."/>
            <person name="Goff S.P."/>
            <person name="Metzger M.J."/>
        </authorList>
    </citation>
    <scope>NUCLEOTIDE SEQUENCE</scope>
    <source>
        <strain evidence="18">MELC-2E11</strain>
        <tissue evidence="18">Siphon/mantle</tissue>
    </source>
</reference>
<comment type="catalytic activity">
    <reaction evidence="1">
        <text>S-ubiquitinyl-[E2 ubiquitin-conjugating enzyme]-L-cysteine + [acceptor protein]-L-lysine = [E2 ubiquitin-conjugating enzyme]-L-cysteine + N(6)-ubiquitinyl-[acceptor protein]-L-lysine.</text>
        <dbReference type="EC" id="2.3.2.27"/>
    </reaction>
</comment>
<dbReference type="InterPro" id="IPR040847">
    <property type="entry name" value="SH3_15"/>
</dbReference>
<evidence type="ECO:0000256" key="1">
    <source>
        <dbReference type="ARBA" id="ARBA00000900"/>
    </source>
</evidence>
<proteinExistence type="predicted"/>
<dbReference type="Pfam" id="PF00023">
    <property type="entry name" value="Ank"/>
    <property type="match status" value="1"/>
</dbReference>
<dbReference type="PROSITE" id="PS50135">
    <property type="entry name" value="ZF_ZZ_2"/>
    <property type="match status" value="1"/>
</dbReference>
<evidence type="ECO:0000256" key="14">
    <source>
        <dbReference type="SAM" id="MobiDB-lite"/>
    </source>
</evidence>
<dbReference type="Pfam" id="PF18346">
    <property type="entry name" value="SH3_15"/>
    <property type="match status" value="2"/>
</dbReference>
<feature type="domain" description="ZZ-type" evidence="15">
    <location>
        <begin position="75"/>
        <end position="127"/>
    </location>
</feature>
<dbReference type="EMBL" id="CP111020">
    <property type="protein sequence ID" value="WAR13828.1"/>
    <property type="molecule type" value="Genomic_DNA"/>
</dbReference>
<dbReference type="InterPro" id="IPR037252">
    <property type="entry name" value="Mib_Herc2_sf"/>
</dbReference>
<evidence type="ECO:0000313" key="19">
    <source>
        <dbReference type="Proteomes" id="UP001164746"/>
    </source>
</evidence>
<feature type="repeat" description="ANK" evidence="11">
    <location>
        <begin position="633"/>
        <end position="665"/>
    </location>
</feature>
<evidence type="ECO:0000256" key="11">
    <source>
        <dbReference type="PROSITE-ProRule" id="PRU00023"/>
    </source>
</evidence>
<keyword evidence="13" id="KW-0520">NAD</keyword>
<dbReference type="InterPro" id="IPR002110">
    <property type="entry name" value="Ankyrin_rpt"/>
</dbReference>
<evidence type="ECO:0000256" key="12">
    <source>
        <dbReference type="PROSITE-ProRule" id="PRU00228"/>
    </source>
</evidence>
<dbReference type="PROSITE" id="PS51059">
    <property type="entry name" value="PARP_CATALYTIC"/>
    <property type="match status" value="1"/>
</dbReference>
<keyword evidence="4" id="KW-0963">Cytoplasm</keyword>
<comment type="pathway">
    <text evidence="3">Protein modification; protein ubiquitination.</text>
</comment>
<dbReference type="PROSITE" id="PS50297">
    <property type="entry name" value="ANK_REP_REGION"/>
    <property type="match status" value="4"/>
</dbReference>
<sequence>MQAGVRVIRGPDWQSKKQDGGEGHVGTVIYVPKAGSSDDHVTVVWDNGRELRYRAGKDGKYDLRVLDNAQAGVIQDGIVCDECREDPVAGIRWKCGVCNDYDLCSACYMAGKHDTSHAFMRIAHPKTQAGAKVMRGPHWKWKNDDGGNSENGEVTSVVPWQKKLPRSAVTVRWRQTKKEGTYRLGAEGCVDVVYEECTSGGKYYHEHLPLVDTVNEGEITLKNSDKVRVSLDKDSFKRLQEHEAYGGWSEGLTQCFNETGTIVKLLYEGKAARVQYTDSKTWTVNRHALFRIHSFSPGEAVTIIDEVNTARELQEGHGGWNDDMTDVGPRVWIYSPVCCRPVEDPALAKTAPELSKSEMEHGEMDDLGVMRRDMQRVADQLADLFVGLLKAVPDADDSGDMAVVEAASKGDLPRVKAAVDKDPRKVDAVHEHKTALQLASYEGKLAVVQFLLDRKADVNKVDEEGDTALHFAAFGQEESCMKVLLKAGARPDVQNQKGQTSIHITIGKGALPCTKLLLAHKASVNIKDKDGDTPLHDCIIQTRKALLLVPAVFKSASPDFTVENARGFNVLQWAALKNNKAAAEIILDRKVDIKDRRMTEGFAALHICAANDHVEIASLLIKVKCNLDVLDNHGRTPLHIAVSQGNKRSVELLLTVGCKVDVQDDDGNTALHVAQISRALPDQLARLLGVPLVNDDTGIQISCLLAEAGAAVTVKNKKGDTPLDLCSDTATREFIKRLADRTGKGMEKAPTTRRGVFLPAHWESMEREDVVRRIHLNAPGASGLLQKEFQEVQNKFRRTMPQARILKVERIQSKFLWEHYFFKRNQMEADYGKGCTNELDLYHGTKADLVETICIQSLDPRLAGENVGTLFGQGTYFATEAKYSDGYAEPDKDRHKFLFQCRVLAGKWTYGDPKYKRPPVMDGPVKKGSVAKLYDCCVDNINKPKIFCLFDINQYYPEYVIEYQ</sequence>